<evidence type="ECO:0000313" key="1">
    <source>
        <dbReference type="Proteomes" id="UP000887576"/>
    </source>
</evidence>
<organism evidence="1 2">
    <name type="scientific">Panagrolaimus sp. JU765</name>
    <dbReference type="NCBI Taxonomy" id="591449"/>
    <lineage>
        <taxon>Eukaryota</taxon>
        <taxon>Metazoa</taxon>
        <taxon>Ecdysozoa</taxon>
        <taxon>Nematoda</taxon>
        <taxon>Chromadorea</taxon>
        <taxon>Rhabditida</taxon>
        <taxon>Tylenchina</taxon>
        <taxon>Panagrolaimomorpha</taxon>
        <taxon>Panagrolaimoidea</taxon>
        <taxon>Panagrolaimidae</taxon>
        <taxon>Panagrolaimus</taxon>
    </lineage>
</organism>
<dbReference type="WBParaSite" id="JU765_v2.g270.t1">
    <property type="protein sequence ID" value="JU765_v2.g270.t1"/>
    <property type="gene ID" value="JU765_v2.g270"/>
</dbReference>
<reference evidence="2" key="1">
    <citation type="submission" date="2022-11" db="UniProtKB">
        <authorList>
            <consortium name="WormBaseParasite"/>
        </authorList>
    </citation>
    <scope>IDENTIFICATION</scope>
</reference>
<dbReference type="Proteomes" id="UP000887576">
    <property type="component" value="Unplaced"/>
</dbReference>
<accession>A0AC34R1Z2</accession>
<proteinExistence type="predicted"/>
<protein>
    <submittedName>
        <fullName evidence="2">LIM zinc-binding domain-containing protein</fullName>
    </submittedName>
</protein>
<name>A0AC34R1Z2_9BILA</name>
<sequence length="780" mass="88327">MAQTPTNKEKTVQPPMVVTDRHLQQWQNIAFEIYLALTDSHGAFNTVVCVPQILATLELFAQAANLNCRSYIRQLIFPESSTALLYNGSLSHYIESWENAAHEAARPGSFRTQRRFFVHPNYTKSYGFETFMTLKSLGTEVKILYHGHTKEILDWLRRACKIDNIPDCLDPINVWPAEKKYAQTVNNQKCPIFVAVSHFEFPIKSNVLDCEKVYYINFTPSVGRPTRSLACRLMWSALNPFRSVKIGGPSSIIALPTSCDNLSLYLIDYCDALDIKNGEQLKDLISLMENAQVNKTMTNLFLPLFFDFPDKSTNIGQALSSSVKEMDKLFQPDAFGDLAYDGSEPSAVGSHRTAANIQHYDYLELMRLPDLNCVVNSPVASEQNYIISHPFMVIIWDNSKKMPLYIVRVGLPDGPRQDDNELRENKSSSRRFLWKLKRNKTSNRQKTSKRNTLPTEETPMTKKLEGNLQKYNSRRSVADGYGSRSGLSRGDPLQLMGSMIGGLSPDANKHGIHTIPKGDCAACGKPIIGQIIMALGRMWHPEHYVCCQCGTELGRSNFIERGGKAYCENDYHDLFSPRCAYCNGPIKEKCVNAMGKTFHAEHFVCVECGRGFGPEGYHEKDGQPYCKTDFFRLFAPKCQACSKPVHSKFLTAMNAVWHADCFSCQDCHKLFNNGVYFELNGIPLCEQHYHERRGSVCGACKQPINGRCHYHERRGSVCGACKQPINGRCVGALGQRFHPEHFTCHSCKRQLNSKNFKELENEAWCQKCYEKVRPSFQVLS</sequence>
<evidence type="ECO:0000313" key="2">
    <source>
        <dbReference type="WBParaSite" id="JU765_v2.g270.t1"/>
    </source>
</evidence>